<evidence type="ECO:0000313" key="2">
    <source>
        <dbReference type="Proteomes" id="UP000466586"/>
    </source>
</evidence>
<dbReference type="RefSeq" id="WP_160846510.1">
    <property type="nucleotide sequence ID" value="NZ_WVHT01000024.1"/>
</dbReference>
<protein>
    <submittedName>
        <fullName evidence="1">Uncharacterized protein</fullName>
    </submittedName>
</protein>
<keyword evidence="2" id="KW-1185">Reference proteome</keyword>
<gene>
    <name evidence="1" type="ORF">GS399_20415</name>
</gene>
<proteinExistence type="predicted"/>
<dbReference type="Proteomes" id="UP000466586">
    <property type="component" value="Unassembled WGS sequence"/>
</dbReference>
<reference evidence="1 2" key="1">
    <citation type="submission" date="2019-11" db="EMBL/GenBank/DDBJ databases">
        <title>Pedobacter sp. HMF7647 Genome sequencing and assembly.</title>
        <authorList>
            <person name="Kang H."/>
            <person name="Kim H."/>
            <person name="Joh K."/>
        </authorList>
    </citation>
    <scope>NUCLEOTIDE SEQUENCE [LARGE SCALE GENOMIC DNA]</scope>
    <source>
        <strain evidence="1 2">HMF7647</strain>
    </source>
</reference>
<evidence type="ECO:0000313" key="1">
    <source>
        <dbReference type="EMBL" id="MXV53331.1"/>
    </source>
</evidence>
<accession>A0A7K1YFW8</accession>
<organism evidence="1 2">
    <name type="scientific">Hufsiella arboris</name>
    <dbReference type="NCBI Taxonomy" id="2695275"/>
    <lineage>
        <taxon>Bacteria</taxon>
        <taxon>Pseudomonadati</taxon>
        <taxon>Bacteroidota</taxon>
        <taxon>Sphingobacteriia</taxon>
        <taxon>Sphingobacteriales</taxon>
        <taxon>Sphingobacteriaceae</taxon>
        <taxon>Hufsiella</taxon>
    </lineage>
</organism>
<name>A0A7K1YFW8_9SPHI</name>
<sequence length="82" mass="8956">MICSNLDQWQETNDHTLLPLIVASGISGFSVKKVCGDGAADPIILHCQADEASVAATINNRCYSHGSSLRSRYQHKLLAEER</sequence>
<dbReference type="AlphaFoldDB" id="A0A7K1YFW8"/>
<dbReference type="EMBL" id="WVHT01000024">
    <property type="protein sequence ID" value="MXV53331.1"/>
    <property type="molecule type" value="Genomic_DNA"/>
</dbReference>
<comment type="caution">
    <text evidence="1">The sequence shown here is derived from an EMBL/GenBank/DDBJ whole genome shotgun (WGS) entry which is preliminary data.</text>
</comment>